<feature type="transmembrane region" description="Helical" evidence="2">
    <location>
        <begin position="375"/>
        <end position="392"/>
    </location>
</feature>
<feature type="compositionally biased region" description="Low complexity" evidence="1">
    <location>
        <begin position="1"/>
        <end position="13"/>
    </location>
</feature>
<comment type="caution">
    <text evidence="3">The sequence shown here is derived from an EMBL/GenBank/DDBJ whole genome shotgun (WGS) entry which is preliminary data.</text>
</comment>
<protein>
    <submittedName>
        <fullName evidence="3">Uncharacterized protein</fullName>
    </submittedName>
</protein>
<dbReference type="Pfam" id="PF19484">
    <property type="entry name" value="DUF6020"/>
    <property type="match status" value="1"/>
</dbReference>
<evidence type="ECO:0000313" key="3">
    <source>
        <dbReference type="EMBL" id="KFI46495.1"/>
    </source>
</evidence>
<keyword evidence="2" id="KW-1133">Transmembrane helix</keyword>
<feature type="transmembrane region" description="Helical" evidence="2">
    <location>
        <begin position="53"/>
        <end position="79"/>
    </location>
</feature>
<feature type="compositionally biased region" description="Polar residues" evidence="1">
    <location>
        <begin position="14"/>
        <end position="33"/>
    </location>
</feature>
<feature type="transmembrane region" description="Helical" evidence="2">
    <location>
        <begin position="181"/>
        <end position="203"/>
    </location>
</feature>
<evidence type="ECO:0000256" key="1">
    <source>
        <dbReference type="SAM" id="MobiDB-lite"/>
    </source>
</evidence>
<feature type="transmembrane region" description="Helical" evidence="2">
    <location>
        <begin position="450"/>
        <end position="470"/>
    </location>
</feature>
<gene>
    <name evidence="3" type="ORF">BBOU_1587</name>
</gene>
<feature type="transmembrane region" description="Helical" evidence="2">
    <location>
        <begin position="660"/>
        <end position="678"/>
    </location>
</feature>
<proteinExistence type="predicted"/>
<dbReference type="EMBL" id="JGYQ01000016">
    <property type="protein sequence ID" value="KFI46495.1"/>
    <property type="molecule type" value="Genomic_DNA"/>
</dbReference>
<keyword evidence="2" id="KW-0812">Transmembrane</keyword>
<keyword evidence="4" id="KW-1185">Reference proteome</keyword>
<sequence length="733" mass="82337">MTEATRTTTNQTTPHAQPDQSVSPSIAHGNSRTHSSRSSRGAQHRHLERVGHIARLALAVLAVLWLSFCTAVGPCYWFGGGIADWKGTNTLFFLVAAGIYTLILLALVRVGGGLPPLPPAIHTPLRRIATALRTLGSRRRFQRLGTLLRAMARGWHRFASTRVATIVARGWRTIRIAAPRIIMRCTSSWLGLALILFIGWLWVPTTLLSAFGADIRSQTREFSWAWNQWTGLQQPYTGFFAFVPMDIYPTAHYLWPQNPTYLTDQHNLVLTVVYGAVAAASRYFTGSNDAGYVLLSALQFLFAVFCCAATMHRFFNLPWIADDTKADIPPSEPDSTAQDYPHAATRAGVWPRVLTILFFLVCPIPVFATISLTKSPLFAFAFVWWFGIVYQLHMTRATQDGKPRRLPRNTFIAGIVSACVMLISAKYAWYILLAQTIIMLVADRKRWKTYIAILLLPAVIMHGGLMMLVASGSVINGDPIESRGIQLQQIARVAKLNPTGIPKDAAAKLAPIFNLDQMGESYFQQDADPVKSSGIQSKKVSYKWRSVTKEDMADFNSAWWQIVRANPVIALDAFLAECFGYFDVADLPYVSMDYYVTSDYVDNTAWIGKWQQQWRHDIAKFARDWSNIPVLGWVTHGNFYVIVTLLIGAAEVLRRRWRTLAWHMPLLLLMGVMVTSPANNFERHMLPVTFVFCFLLLTYWRESRRVGGTAVEQESRHATTGGEPARDTVKARN</sequence>
<dbReference type="Proteomes" id="UP000029093">
    <property type="component" value="Unassembled WGS sequence"/>
</dbReference>
<name>A0A086ZIZ5_9BIFI</name>
<evidence type="ECO:0000256" key="2">
    <source>
        <dbReference type="SAM" id="Phobius"/>
    </source>
</evidence>
<dbReference type="GeneID" id="303204690"/>
<organism evidence="3 4">
    <name type="scientific">Bifidobacterium boum</name>
    <dbReference type="NCBI Taxonomy" id="78343"/>
    <lineage>
        <taxon>Bacteria</taxon>
        <taxon>Bacillati</taxon>
        <taxon>Actinomycetota</taxon>
        <taxon>Actinomycetes</taxon>
        <taxon>Bifidobacteriales</taxon>
        <taxon>Bifidobacteriaceae</taxon>
        <taxon>Bifidobacterium</taxon>
    </lineage>
</organism>
<feature type="region of interest" description="Disordered" evidence="1">
    <location>
        <begin position="710"/>
        <end position="733"/>
    </location>
</feature>
<keyword evidence="2" id="KW-0472">Membrane</keyword>
<feature type="transmembrane region" description="Helical" evidence="2">
    <location>
        <begin position="412"/>
        <end position="438"/>
    </location>
</feature>
<accession>A0A086ZIZ5</accession>
<dbReference type="InterPro" id="IPR046062">
    <property type="entry name" value="DUF6020"/>
</dbReference>
<dbReference type="RefSeq" id="WP_238552155.1">
    <property type="nucleotide sequence ID" value="NZ_JGYQ01000016.1"/>
</dbReference>
<evidence type="ECO:0000313" key="4">
    <source>
        <dbReference type="Proteomes" id="UP000029093"/>
    </source>
</evidence>
<feature type="compositionally biased region" description="Basic residues" evidence="1">
    <location>
        <begin position="34"/>
        <end position="44"/>
    </location>
</feature>
<feature type="transmembrane region" description="Helical" evidence="2">
    <location>
        <begin position="268"/>
        <end position="285"/>
    </location>
</feature>
<feature type="transmembrane region" description="Helical" evidence="2">
    <location>
        <begin position="91"/>
        <end position="108"/>
    </location>
</feature>
<reference evidence="3 4" key="1">
    <citation type="submission" date="2014-03" db="EMBL/GenBank/DDBJ databases">
        <title>Genomics of Bifidobacteria.</title>
        <authorList>
            <person name="Ventura M."/>
            <person name="Milani C."/>
            <person name="Lugli G.A."/>
        </authorList>
    </citation>
    <scope>NUCLEOTIDE SEQUENCE [LARGE SCALE GENOMIC DNA]</scope>
    <source>
        <strain evidence="3 4">LMG 10736</strain>
    </source>
</reference>
<feature type="transmembrane region" description="Helical" evidence="2">
    <location>
        <begin position="684"/>
        <end position="700"/>
    </location>
</feature>
<feature type="transmembrane region" description="Helical" evidence="2">
    <location>
        <begin position="349"/>
        <end position="368"/>
    </location>
</feature>
<feature type="transmembrane region" description="Helical" evidence="2">
    <location>
        <begin position="630"/>
        <end position="653"/>
    </location>
</feature>
<dbReference type="AlphaFoldDB" id="A0A086ZIZ5"/>
<feature type="compositionally biased region" description="Basic and acidic residues" evidence="1">
    <location>
        <begin position="724"/>
        <end position="733"/>
    </location>
</feature>
<feature type="transmembrane region" description="Helical" evidence="2">
    <location>
        <begin position="292"/>
        <end position="315"/>
    </location>
</feature>
<feature type="region of interest" description="Disordered" evidence="1">
    <location>
        <begin position="1"/>
        <end position="44"/>
    </location>
</feature>